<dbReference type="OrthoDB" id="5103427at2"/>
<dbReference type="Pfam" id="PF19674">
    <property type="entry name" value="DUF6177"/>
    <property type="match status" value="1"/>
</dbReference>
<dbReference type="EMBL" id="VIWV01000001">
    <property type="protein sequence ID" value="TWF87362.1"/>
    <property type="molecule type" value="Genomic_DNA"/>
</dbReference>
<dbReference type="RefSeq" id="WP_145869137.1">
    <property type="nucleotide sequence ID" value="NZ_BNCE01000007.1"/>
</dbReference>
<gene>
    <name evidence="1" type="ORF">FHX78_114370</name>
</gene>
<comment type="caution">
    <text evidence="1">The sequence shown here is derived from an EMBL/GenBank/DDBJ whole genome shotgun (WGS) entry which is preliminary data.</text>
</comment>
<organism evidence="1 2">
    <name type="scientific">Streptomyces capillispiralis</name>
    <dbReference type="NCBI Taxonomy" id="68182"/>
    <lineage>
        <taxon>Bacteria</taxon>
        <taxon>Bacillati</taxon>
        <taxon>Actinomycetota</taxon>
        <taxon>Actinomycetes</taxon>
        <taxon>Kitasatosporales</taxon>
        <taxon>Streptomycetaceae</taxon>
        <taxon>Streptomyces</taxon>
    </lineage>
</organism>
<sequence length="469" mass="49124">MTKDVIALTPKMPDTWALLAGLYAGGPEAAVTAGSAGAVLRLCAPDGRPLVSVEAPLLVQVPGEAERLLGREVPVPFWWTEARASGAVPGAERLAGSVCGRLALLLGGSTWPESAADTGVVDVRTAVAPDDGQPVVDVLTDSTAVVLYDRPVLALTTWLSEVLRDTAASDRALQIVTPPHVRLSAPARATLLQVPNRWVVQDPAQGYYDGLSGAVLRWQDGMFTPVPGEDGTVPVAEAFGRTAPSGDRQLVVAFRTTLPAHEDTVLGEALETAWRALTGAAPTGWGTAEPVNLPWSPRRLTGLARDRAPEPTHLIVTGHPDRPALAWIRVTRTTAGVEQDVTLTLGYGEDEEPPLEAIEPLAGRLVAEHGLTTMLASVRRASRDLTTAPVLQAPPVPVAFTLGARDVRGIGLTHARRPPVAVRPVVLGPASEPALHYPLGDGSDAGALVELRRLGAHLRAGVPGSGAEV</sequence>
<accession>A0A561TJX6</accession>
<reference evidence="1 2" key="1">
    <citation type="submission" date="2019-06" db="EMBL/GenBank/DDBJ databases">
        <title>Sequencing the genomes of 1000 actinobacteria strains.</title>
        <authorList>
            <person name="Klenk H.-P."/>
        </authorList>
    </citation>
    <scope>NUCLEOTIDE SEQUENCE [LARGE SCALE GENOMIC DNA]</scope>
    <source>
        <strain evidence="1 2">DSM 41695</strain>
    </source>
</reference>
<keyword evidence="2" id="KW-1185">Reference proteome</keyword>
<dbReference type="AlphaFoldDB" id="A0A561TJX6"/>
<dbReference type="InterPro" id="IPR046175">
    <property type="entry name" value="DUF6177"/>
</dbReference>
<evidence type="ECO:0000313" key="2">
    <source>
        <dbReference type="Proteomes" id="UP000316603"/>
    </source>
</evidence>
<protein>
    <submittedName>
        <fullName evidence="1">Uncharacterized protein</fullName>
    </submittedName>
</protein>
<name>A0A561TJX6_9ACTN</name>
<dbReference type="Proteomes" id="UP000316603">
    <property type="component" value="Unassembled WGS sequence"/>
</dbReference>
<proteinExistence type="predicted"/>
<evidence type="ECO:0000313" key="1">
    <source>
        <dbReference type="EMBL" id="TWF87362.1"/>
    </source>
</evidence>